<feature type="domain" description="HVO-0234-like beta-propeller" evidence="1">
    <location>
        <begin position="7"/>
        <end position="267"/>
    </location>
</feature>
<reference evidence="2 3" key="1">
    <citation type="submission" date="2019-04" db="EMBL/GenBank/DDBJ databases">
        <title>Complete genome sequence of Arthrobacter sp. ZXY-2 associated with effective atrazine degradation and salt adaptation.</title>
        <authorList>
            <person name="Zhao X."/>
        </authorList>
    </citation>
    <scope>NUCLEOTIDE SEQUENCE [LARGE SCALE GENOMIC DNA]</scope>
    <source>
        <strain evidence="3">ZP60</strain>
    </source>
</reference>
<gene>
    <name evidence="2" type="ORF">E5139_07725</name>
</gene>
<name>A0A4D6KHB7_9EURY</name>
<dbReference type="GeneID" id="42178815"/>
<dbReference type="KEGG" id="halz:E5139_07725"/>
<organism evidence="2 3">
    <name type="scientific">Halomicrobium mukohataei</name>
    <dbReference type="NCBI Taxonomy" id="57705"/>
    <lineage>
        <taxon>Archaea</taxon>
        <taxon>Methanobacteriati</taxon>
        <taxon>Methanobacteriota</taxon>
        <taxon>Stenosarchaea group</taxon>
        <taxon>Halobacteria</taxon>
        <taxon>Halobacteriales</taxon>
        <taxon>Haloarculaceae</taxon>
        <taxon>Halomicrobium</taxon>
    </lineage>
</organism>
<dbReference type="Proteomes" id="UP000297053">
    <property type="component" value="Chromosome"/>
</dbReference>
<sequence>MSDDDIALDEKRIYEERREEVHAYVACEMGVATVALSDDQIGRFGLEHGCTARDIAGSDGRLAVATDEDVLVGDEAGFTATGFGPATAVGVDERVVAASEDGTLARLDGDEWVTLGAVDEPHAVDGDLVAAAEGCFRIDGDDLVALGGDAVRDVAAAGPYAGTADGVDRLADGWTTELAGDATVVSAERDGDRAHAVVDGDLFARASGEWAAVDPTVSGIVDVAYAAATVTVTADGTVAIDPVTAKDGAPEWRSRALGLAGVTGVAVP</sequence>
<proteinExistence type="predicted"/>
<dbReference type="RefSeq" id="WP_015761888.1">
    <property type="nucleotide sequence ID" value="NZ_CP039375.1"/>
</dbReference>
<dbReference type="OMA" id="KLGNGWM"/>
<evidence type="ECO:0000259" key="1">
    <source>
        <dbReference type="Pfam" id="PF23366"/>
    </source>
</evidence>
<evidence type="ECO:0000313" key="3">
    <source>
        <dbReference type="Proteomes" id="UP000297053"/>
    </source>
</evidence>
<dbReference type="AlphaFoldDB" id="A0A4D6KHB7"/>
<reference evidence="2 3" key="2">
    <citation type="submission" date="2019-04" db="EMBL/GenBank/DDBJ databases">
        <authorList>
            <person name="Yang S."/>
            <person name="Wei W."/>
        </authorList>
    </citation>
    <scope>NUCLEOTIDE SEQUENCE [LARGE SCALE GENOMIC DNA]</scope>
    <source>
        <strain evidence="3">ZP60</strain>
    </source>
</reference>
<evidence type="ECO:0000313" key="2">
    <source>
        <dbReference type="EMBL" id="QCD65531.1"/>
    </source>
</evidence>
<protein>
    <recommendedName>
        <fullName evidence="1">HVO-0234-like beta-propeller domain-containing protein</fullName>
    </recommendedName>
</protein>
<accession>A0A4D6KHB7</accession>
<dbReference type="Pfam" id="PF23366">
    <property type="entry name" value="Beta-prop_HVO_0234"/>
    <property type="match status" value="1"/>
</dbReference>
<dbReference type="EMBL" id="CP039375">
    <property type="protein sequence ID" value="QCD65531.1"/>
    <property type="molecule type" value="Genomic_DNA"/>
</dbReference>
<dbReference type="InterPro" id="IPR056505">
    <property type="entry name" value="Beta-prop_HVO_0234"/>
</dbReference>